<name>A0A4D7CYA6_9ENTE</name>
<dbReference type="InterPro" id="IPR000182">
    <property type="entry name" value="GNAT_dom"/>
</dbReference>
<accession>A0A4D7CYA6</accession>
<dbReference type="InterPro" id="IPR016181">
    <property type="entry name" value="Acyl_CoA_acyltransferase"/>
</dbReference>
<dbReference type="OrthoDB" id="9798081at2"/>
<dbReference type="Pfam" id="PF13302">
    <property type="entry name" value="Acetyltransf_3"/>
    <property type="match status" value="1"/>
</dbReference>
<gene>
    <name evidence="1" type="ORF">FA707_07725</name>
</gene>
<dbReference type="Proteomes" id="UP000298615">
    <property type="component" value="Chromosome"/>
</dbReference>
<dbReference type="Gene3D" id="3.40.630.30">
    <property type="match status" value="1"/>
</dbReference>
<keyword evidence="1" id="KW-0808">Transferase</keyword>
<protein>
    <submittedName>
        <fullName evidence="1">GNAT family N-acetyltransferase</fullName>
    </submittedName>
</protein>
<dbReference type="KEGG" id="vao:FA707_07725"/>
<organism evidence="1 2">
    <name type="scientific">Vagococcus zengguangii</name>
    <dbReference type="NCBI Taxonomy" id="2571750"/>
    <lineage>
        <taxon>Bacteria</taxon>
        <taxon>Bacillati</taxon>
        <taxon>Bacillota</taxon>
        <taxon>Bacilli</taxon>
        <taxon>Lactobacillales</taxon>
        <taxon>Enterococcaceae</taxon>
        <taxon>Vagococcus</taxon>
    </lineage>
</organism>
<dbReference type="PANTHER" id="PTHR43792:SF1">
    <property type="entry name" value="N-ACETYLTRANSFERASE DOMAIN-CONTAINING PROTEIN"/>
    <property type="match status" value="1"/>
</dbReference>
<evidence type="ECO:0000313" key="2">
    <source>
        <dbReference type="Proteomes" id="UP000298615"/>
    </source>
</evidence>
<dbReference type="GO" id="GO:0016747">
    <property type="term" value="F:acyltransferase activity, transferring groups other than amino-acyl groups"/>
    <property type="evidence" value="ECO:0007669"/>
    <property type="project" value="InterPro"/>
</dbReference>
<keyword evidence="2" id="KW-1185">Reference proteome</keyword>
<dbReference type="PANTHER" id="PTHR43792">
    <property type="entry name" value="GNAT FAMILY, PUTATIVE (AFU_ORTHOLOGUE AFUA_3G00765)-RELATED-RELATED"/>
    <property type="match status" value="1"/>
</dbReference>
<dbReference type="EMBL" id="CP039712">
    <property type="protein sequence ID" value="QCI86860.1"/>
    <property type="molecule type" value="Genomic_DNA"/>
</dbReference>
<dbReference type="PROSITE" id="PS51186">
    <property type="entry name" value="GNAT"/>
    <property type="match status" value="1"/>
</dbReference>
<reference evidence="1 2" key="1">
    <citation type="submission" date="2019-04" db="EMBL/GenBank/DDBJ databases">
        <title>Vagococcus sp. nov., isolated from faeces of yaks (Bos grunniens).</title>
        <authorList>
            <person name="Ge Y."/>
        </authorList>
    </citation>
    <scope>NUCLEOTIDE SEQUENCE [LARGE SCALE GENOMIC DNA]</scope>
    <source>
        <strain evidence="1 2">MN-17</strain>
    </source>
</reference>
<dbReference type="SUPFAM" id="SSF55729">
    <property type="entry name" value="Acyl-CoA N-acyltransferases (Nat)"/>
    <property type="match status" value="1"/>
</dbReference>
<dbReference type="AlphaFoldDB" id="A0A4D7CYA6"/>
<sequence>MNINELIKRGERRVIETSRLIIRAYTQDDFEELYEILSDEETMQHYPAPFDKERTKRWIDWNLANYQRDGFGLWAIILKETGEFIGDCGVTMQTIDGDYVPEIGYHINKNYWKQGYAKEAASAVRDWFFVHTHYDTIYSYMKYTNVASYQTALAIGMTKIKEYSDPINTVSSVYAISRSQWQKLINTND</sequence>
<evidence type="ECO:0000313" key="1">
    <source>
        <dbReference type="EMBL" id="QCI86860.1"/>
    </source>
</evidence>
<dbReference type="InterPro" id="IPR051531">
    <property type="entry name" value="N-acetyltransferase"/>
</dbReference>
<proteinExistence type="predicted"/>